<feature type="region of interest" description="Disordered" evidence="1">
    <location>
        <begin position="1"/>
        <end position="33"/>
    </location>
</feature>
<accession>A0A1J4L151</accession>
<protein>
    <submittedName>
        <fullName evidence="2">Uncharacterized protein</fullName>
    </submittedName>
</protein>
<dbReference type="OrthoDB" id="10524891at2759"/>
<reference evidence="2" key="1">
    <citation type="submission" date="2016-10" db="EMBL/GenBank/DDBJ databases">
        <authorList>
            <person name="Benchimol M."/>
            <person name="Almeida L.G."/>
            <person name="Vasconcelos A.T."/>
            <person name="Perreira-Neves A."/>
            <person name="Rosa I.A."/>
            <person name="Tasca T."/>
            <person name="Bogo M.R."/>
            <person name="de Souza W."/>
        </authorList>
    </citation>
    <scope>NUCLEOTIDE SEQUENCE [LARGE SCALE GENOMIC DNA]</scope>
    <source>
        <strain evidence="2">K</strain>
    </source>
</reference>
<evidence type="ECO:0000313" key="3">
    <source>
        <dbReference type="Proteomes" id="UP000179807"/>
    </source>
</evidence>
<dbReference type="RefSeq" id="XP_068370299.1">
    <property type="nucleotide sequence ID" value="XM_068513674.1"/>
</dbReference>
<organism evidence="2 3">
    <name type="scientific">Tritrichomonas foetus</name>
    <dbReference type="NCBI Taxonomy" id="1144522"/>
    <lineage>
        <taxon>Eukaryota</taxon>
        <taxon>Metamonada</taxon>
        <taxon>Parabasalia</taxon>
        <taxon>Tritrichomonadida</taxon>
        <taxon>Tritrichomonadidae</taxon>
        <taxon>Tritrichomonas</taxon>
    </lineage>
</organism>
<feature type="compositionally biased region" description="Basic residues" evidence="1">
    <location>
        <begin position="1"/>
        <end position="18"/>
    </location>
</feature>
<dbReference type="AlphaFoldDB" id="A0A1J4L151"/>
<dbReference type="GeneID" id="94848378"/>
<sequence>MNKMKNKKDKSDGKRKRKEISSSDYSSDDDGYKLKGDRRVQYVDLHVPREEINKLCKSLNVDTNGYYVKMEAVLTKRAKH</sequence>
<gene>
    <name evidence="2" type="ORF">TRFO_41274</name>
</gene>
<evidence type="ECO:0000256" key="1">
    <source>
        <dbReference type="SAM" id="MobiDB-lite"/>
    </source>
</evidence>
<proteinExistence type="predicted"/>
<evidence type="ECO:0000313" key="2">
    <source>
        <dbReference type="EMBL" id="OHT17163.1"/>
    </source>
</evidence>
<name>A0A1J4L151_9EUKA</name>
<keyword evidence="3" id="KW-1185">Reference proteome</keyword>
<comment type="caution">
    <text evidence="2">The sequence shown here is derived from an EMBL/GenBank/DDBJ whole genome shotgun (WGS) entry which is preliminary data.</text>
</comment>
<dbReference type="VEuPathDB" id="TrichDB:TRFO_41274"/>
<dbReference type="EMBL" id="MLAK01000034">
    <property type="protein sequence ID" value="OHT17163.1"/>
    <property type="molecule type" value="Genomic_DNA"/>
</dbReference>
<dbReference type="Proteomes" id="UP000179807">
    <property type="component" value="Unassembled WGS sequence"/>
</dbReference>